<protein>
    <recommendedName>
        <fullName evidence="3">Peptidase S11 D-alanyl-D-alanine carboxypeptidase A N-terminal domain-containing protein</fullName>
    </recommendedName>
</protein>
<sequence>MLGVKTGWTGVAGGCLVFAATRQGHTLIGVVLHSVGEASQQLRDDQVAERQALDGQTRDADAVSLLNWGFAQPLGKDKK</sequence>
<dbReference type="Proteomes" id="UP000654345">
    <property type="component" value="Unassembled WGS sequence"/>
</dbReference>
<evidence type="ECO:0000313" key="2">
    <source>
        <dbReference type="Proteomes" id="UP000654345"/>
    </source>
</evidence>
<keyword evidence="2" id="KW-1185">Reference proteome</keyword>
<accession>A0ABQ3V5U5</accession>
<organism evidence="1 2">
    <name type="scientific">Ktedonobacter robiniae</name>
    <dbReference type="NCBI Taxonomy" id="2778365"/>
    <lineage>
        <taxon>Bacteria</taxon>
        <taxon>Bacillati</taxon>
        <taxon>Chloroflexota</taxon>
        <taxon>Ktedonobacteria</taxon>
        <taxon>Ktedonobacterales</taxon>
        <taxon>Ktedonobacteraceae</taxon>
        <taxon>Ktedonobacter</taxon>
    </lineage>
</organism>
<dbReference type="SUPFAM" id="SSF56601">
    <property type="entry name" value="beta-lactamase/transpeptidase-like"/>
    <property type="match status" value="1"/>
</dbReference>
<dbReference type="InterPro" id="IPR012338">
    <property type="entry name" value="Beta-lactam/transpept-like"/>
</dbReference>
<gene>
    <name evidence="1" type="ORF">KSB_84270</name>
</gene>
<evidence type="ECO:0000313" key="1">
    <source>
        <dbReference type="EMBL" id="GHO59952.1"/>
    </source>
</evidence>
<proteinExistence type="predicted"/>
<reference evidence="1 2" key="1">
    <citation type="journal article" date="2021" name="Int. J. Syst. Evol. Microbiol.">
        <title>Reticulibacter mediterranei gen. nov., sp. nov., within the new family Reticulibacteraceae fam. nov., and Ktedonospora formicarum gen. nov., sp. nov., Ktedonobacter robiniae sp. nov., Dictyobacter formicarum sp. nov. and Dictyobacter arantiisoli sp. nov., belonging to the class Ktedonobacteria.</title>
        <authorList>
            <person name="Yabe S."/>
            <person name="Zheng Y."/>
            <person name="Wang C.M."/>
            <person name="Sakai Y."/>
            <person name="Abe K."/>
            <person name="Yokota A."/>
            <person name="Donadio S."/>
            <person name="Cavaletti L."/>
            <person name="Monciardini P."/>
        </authorList>
    </citation>
    <scope>NUCLEOTIDE SEQUENCE [LARGE SCALE GENOMIC DNA]</scope>
    <source>
        <strain evidence="1 2">SOSP1-30</strain>
    </source>
</reference>
<comment type="caution">
    <text evidence="1">The sequence shown here is derived from an EMBL/GenBank/DDBJ whole genome shotgun (WGS) entry which is preliminary data.</text>
</comment>
<dbReference type="EMBL" id="BNJG01000003">
    <property type="protein sequence ID" value="GHO59952.1"/>
    <property type="molecule type" value="Genomic_DNA"/>
</dbReference>
<dbReference type="Gene3D" id="3.40.710.10">
    <property type="entry name" value="DD-peptidase/beta-lactamase superfamily"/>
    <property type="match status" value="1"/>
</dbReference>
<name>A0ABQ3V5U5_9CHLR</name>
<evidence type="ECO:0008006" key="3">
    <source>
        <dbReference type="Google" id="ProtNLM"/>
    </source>
</evidence>